<organism evidence="2 3">
    <name type="scientific">Sebaldella termitidis (strain ATCC 33386 / NCTC 11300)</name>
    <dbReference type="NCBI Taxonomy" id="526218"/>
    <lineage>
        <taxon>Bacteria</taxon>
        <taxon>Fusobacteriati</taxon>
        <taxon>Fusobacteriota</taxon>
        <taxon>Fusobacteriia</taxon>
        <taxon>Fusobacteriales</taxon>
        <taxon>Leptotrichiaceae</taxon>
        <taxon>Sebaldella</taxon>
    </lineage>
</organism>
<accession>D1AFB7</accession>
<dbReference type="InterPro" id="IPR022225">
    <property type="entry name" value="Phage_tail_fibre_N"/>
</dbReference>
<evidence type="ECO:0000313" key="2">
    <source>
        <dbReference type="EMBL" id="ACZ07802.1"/>
    </source>
</evidence>
<protein>
    <recommendedName>
        <fullName evidence="1">Phage tail fibre protein N-terminal domain-containing protein</fullName>
    </recommendedName>
</protein>
<evidence type="ECO:0000313" key="3">
    <source>
        <dbReference type="Proteomes" id="UP000000845"/>
    </source>
</evidence>
<keyword evidence="3" id="KW-1185">Reference proteome</keyword>
<dbReference type="Pfam" id="PF12571">
    <property type="entry name" value="Phage_tail_fib"/>
    <property type="match status" value="1"/>
</dbReference>
<dbReference type="Proteomes" id="UP000000845">
    <property type="component" value="Chromosome"/>
</dbReference>
<sequence length="378" mass="42096">MAEFSGFILTNKGRELLAKAVAGETLTFTKISFGDGLYEGDKKEIQELAGLRNVFFINQIKKTGVGQVSLRAVITNRAVETGYHIKEIGIYAVCGNEEEVLYAYNTAVEADYLPPFNGNNLIELEYQNYIVIDQAEKVTAIIDPSATYLTKEEAEEIYVPQTQVADEKKSGIVNLAKIRKEIGYLAHAQYDGIFGSDLKKIVNGKSYLYIDDNGDGYIYKAKQNNANTAGFLTPTDENFVNISNNILNERVNNIEYRISKYGQIANWSQGGRYIDSNYEVIKADSKDEFHIRVKEWGIYMFSAKAFVYMNANSRANIAVYNDNALAGDTRNGIMTAGTEMLTLPVVTNAVAAGKTIRFLTTGQTSIGSEWGYYITRLV</sequence>
<dbReference type="KEGG" id="str:Sterm_0934"/>
<dbReference type="RefSeq" id="WP_012860398.1">
    <property type="nucleotide sequence ID" value="NC_013517.1"/>
</dbReference>
<dbReference type="HOGENOM" id="CLU_731364_0_0_0"/>
<feature type="domain" description="Phage tail fibre protein N-terminal" evidence="1">
    <location>
        <begin position="7"/>
        <end position="151"/>
    </location>
</feature>
<dbReference type="eggNOG" id="COG5301">
    <property type="taxonomic scope" value="Bacteria"/>
</dbReference>
<reference evidence="2 3" key="2">
    <citation type="journal article" date="2010" name="Stand. Genomic Sci.">
        <title>Complete genome sequence of Sebaldella termitidis type strain (NCTC 11300).</title>
        <authorList>
            <person name="Harmon-Smith M."/>
            <person name="Celia L."/>
            <person name="Chertkov O."/>
            <person name="Lapidus A."/>
            <person name="Copeland A."/>
            <person name="Glavina Del Rio T."/>
            <person name="Nolan M."/>
            <person name="Lucas S."/>
            <person name="Tice H."/>
            <person name="Cheng J.F."/>
            <person name="Han C."/>
            <person name="Detter J.C."/>
            <person name="Bruce D."/>
            <person name="Goodwin L."/>
            <person name="Pitluck S."/>
            <person name="Pati A."/>
            <person name="Liolios K."/>
            <person name="Ivanova N."/>
            <person name="Mavromatis K."/>
            <person name="Mikhailova N."/>
            <person name="Chen A."/>
            <person name="Palaniappan K."/>
            <person name="Land M."/>
            <person name="Hauser L."/>
            <person name="Chang Y.J."/>
            <person name="Jeffries C.D."/>
            <person name="Brettin T."/>
            <person name="Goker M."/>
            <person name="Beck B."/>
            <person name="Bristow J."/>
            <person name="Eisen J.A."/>
            <person name="Markowitz V."/>
            <person name="Hugenholtz P."/>
            <person name="Kyrpides N.C."/>
            <person name="Klenk H.P."/>
            <person name="Chen F."/>
        </authorList>
    </citation>
    <scope>NUCLEOTIDE SEQUENCE [LARGE SCALE GENOMIC DNA]</scope>
    <source>
        <strain evidence="3">ATCC 33386 / NCTC 11300</strain>
    </source>
</reference>
<evidence type="ECO:0000259" key="1">
    <source>
        <dbReference type="Pfam" id="PF12571"/>
    </source>
</evidence>
<proteinExistence type="predicted"/>
<reference evidence="3" key="1">
    <citation type="submission" date="2009-09" db="EMBL/GenBank/DDBJ databases">
        <title>The complete chromosome of Sebaldella termitidis ATCC 33386.</title>
        <authorList>
            <consortium name="US DOE Joint Genome Institute (JGI-PGF)"/>
            <person name="Lucas S."/>
            <person name="Copeland A."/>
            <person name="Lapidus A."/>
            <person name="Glavina del Rio T."/>
            <person name="Dalin E."/>
            <person name="Tice H."/>
            <person name="Bruce D."/>
            <person name="Goodwin L."/>
            <person name="Pitluck S."/>
            <person name="Kyrpides N."/>
            <person name="Mavromatis K."/>
            <person name="Ivanova N."/>
            <person name="Mikhailova N."/>
            <person name="Sims D."/>
            <person name="Meincke L."/>
            <person name="Brettin T."/>
            <person name="Detter J.C."/>
            <person name="Han C."/>
            <person name="Larimer F."/>
            <person name="Land M."/>
            <person name="Hauser L."/>
            <person name="Markowitz V."/>
            <person name="Cheng J.F."/>
            <person name="Hugenholtz P."/>
            <person name="Woyke T."/>
            <person name="Wu D."/>
            <person name="Eisen J.A."/>
        </authorList>
    </citation>
    <scope>NUCLEOTIDE SEQUENCE [LARGE SCALE GENOMIC DNA]</scope>
    <source>
        <strain evidence="3">ATCC 33386 / NCTC 11300</strain>
    </source>
</reference>
<dbReference type="STRING" id="526218.Sterm_0934"/>
<gene>
    <name evidence="2" type="ordered locus">Sterm_0934</name>
</gene>
<name>D1AFB7_SEBTE</name>
<dbReference type="EMBL" id="CP001739">
    <property type="protein sequence ID" value="ACZ07802.1"/>
    <property type="molecule type" value="Genomic_DNA"/>
</dbReference>
<dbReference type="AlphaFoldDB" id="D1AFB7"/>